<evidence type="ECO:0000259" key="10">
    <source>
        <dbReference type="PROSITE" id="PS50109"/>
    </source>
</evidence>
<evidence type="ECO:0000256" key="5">
    <source>
        <dbReference type="ARBA" id="ARBA00022692"/>
    </source>
</evidence>
<feature type="compositionally biased region" description="Polar residues" evidence="8">
    <location>
        <begin position="696"/>
        <end position="708"/>
    </location>
</feature>
<sequence>MATARRRPRRSIGFRLLLPIAVATIGVGVLGGVQTSSALDAAREAESSGSVAQALTATVKLNHQLEQELSETEALLQRGGKAGELLLTAQRRRTDEAVARYRATVPVATQVAPEIRGLVEQADAALAELPRLRELAQFPPEGQPAVKTSPEAVYDELTHSMFAVGEALAAAPADARLSALTETVAALNAMEHHSAEQRGLLRTVFARGRFEHGELAELGELHGAETERVAQFERVAGPQLVARYREVVRGADVDKARALLEGALTADSTPVGLRVDPDAWFIAKSNALRRLYLFELQVIDSLEAEAARQHTAAQQDALASGGASALVILVSLGVAVLLSVRTSRGLRRLSRSAMDIASGELPAAIAEVSSAPGVDTVRRLVRASNEQAAKALAGPNDEIGEVGAALANLHQQALRLAADQAMLRHDISQMFVNLSRRGQTLVQRQLHLIDEFERGETDPQSLAKLFALDHLAARMRRNEENLLVLAGGEPGRRFVNAELLVDVVHAAAAEIDQYARVETNSIADLCVVAHAVGDVVHLLAELLENATDFSPPNSRVLVTTRRGVDGLTINIFDAGIGMPPGQLQEINERLIRPSMLTSELARTMGLLVVARIAARRGITVQLRSSPGGGTVALVLLPTALLAPSHSAVSRLTVSSNGSLPDGETLRTRRPGTRPADAPASARPPIPAPPSVPVPTGQPSSAQASTVQPSALHPPVAHPPVAHPPAVQSPTPSTPVAPVATFAAAADAPTQVIPEVRQASADRPRLLPSGLPQRRPGNLSTPGDAAITPSRTDSSGLLDPEAVRARLSGLAGGIAAAHRELAREQRLSAPPATKESTR</sequence>
<feature type="compositionally biased region" description="Polar residues" evidence="8">
    <location>
        <begin position="649"/>
        <end position="658"/>
    </location>
</feature>
<dbReference type="Pfam" id="PF02518">
    <property type="entry name" value="HATPase_c"/>
    <property type="match status" value="1"/>
</dbReference>
<feature type="region of interest" description="Disordered" evidence="8">
    <location>
        <begin position="756"/>
        <end position="797"/>
    </location>
</feature>
<comment type="catalytic activity">
    <reaction evidence="1">
        <text>ATP + protein L-histidine = ADP + protein N-phospho-L-histidine.</text>
        <dbReference type="EC" id="2.7.13.3"/>
    </reaction>
</comment>
<dbReference type="AlphaFoldDB" id="A0A8J3KVF4"/>
<dbReference type="InterPro" id="IPR050428">
    <property type="entry name" value="TCS_sensor_his_kinase"/>
</dbReference>
<feature type="transmembrane region" description="Helical" evidence="9">
    <location>
        <begin position="12"/>
        <end position="33"/>
    </location>
</feature>
<evidence type="ECO:0000313" key="11">
    <source>
        <dbReference type="EMBL" id="GIG07820.1"/>
    </source>
</evidence>
<feature type="compositionally biased region" description="Low complexity" evidence="8">
    <location>
        <begin position="723"/>
        <end position="733"/>
    </location>
</feature>
<name>A0A8J3KVF4_9ACTN</name>
<feature type="region of interest" description="Disordered" evidence="8">
    <location>
        <begin position="649"/>
        <end position="733"/>
    </location>
</feature>
<gene>
    <name evidence="11" type="ORF">Cco03nite_45200</name>
</gene>
<evidence type="ECO:0000256" key="6">
    <source>
        <dbReference type="ARBA" id="ARBA00022777"/>
    </source>
</evidence>
<feature type="compositionally biased region" description="Pro residues" evidence="8">
    <location>
        <begin position="681"/>
        <end position="692"/>
    </location>
</feature>
<proteinExistence type="predicted"/>
<protein>
    <recommendedName>
        <fullName evidence="2">histidine kinase</fullName>
        <ecNumber evidence="2">2.7.13.3</ecNumber>
    </recommendedName>
</protein>
<dbReference type="PANTHER" id="PTHR45436">
    <property type="entry name" value="SENSOR HISTIDINE KINASE YKOH"/>
    <property type="match status" value="1"/>
</dbReference>
<evidence type="ECO:0000313" key="12">
    <source>
        <dbReference type="Proteomes" id="UP000630887"/>
    </source>
</evidence>
<keyword evidence="3" id="KW-0597">Phosphoprotein</keyword>
<keyword evidence="9" id="KW-0472">Membrane</keyword>
<evidence type="ECO:0000256" key="9">
    <source>
        <dbReference type="SAM" id="Phobius"/>
    </source>
</evidence>
<evidence type="ECO:0000256" key="4">
    <source>
        <dbReference type="ARBA" id="ARBA00022679"/>
    </source>
</evidence>
<dbReference type="EC" id="2.7.13.3" evidence="2"/>
<dbReference type="Pfam" id="PF08376">
    <property type="entry name" value="NIT"/>
    <property type="match status" value="1"/>
</dbReference>
<accession>A0A8J3KVF4</accession>
<organism evidence="11 12">
    <name type="scientific">Catellatospora coxensis</name>
    <dbReference type="NCBI Taxonomy" id="310354"/>
    <lineage>
        <taxon>Bacteria</taxon>
        <taxon>Bacillati</taxon>
        <taxon>Actinomycetota</taxon>
        <taxon>Actinomycetes</taxon>
        <taxon>Micromonosporales</taxon>
        <taxon>Micromonosporaceae</taxon>
        <taxon>Catellatospora</taxon>
    </lineage>
</organism>
<comment type="caution">
    <text evidence="11">The sequence shown here is derived from an EMBL/GenBank/DDBJ whole genome shotgun (WGS) entry which is preliminary data.</text>
</comment>
<dbReference type="EMBL" id="BONI01000039">
    <property type="protein sequence ID" value="GIG07820.1"/>
    <property type="molecule type" value="Genomic_DNA"/>
</dbReference>
<dbReference type="InterPro" id="IPR005467">
    <property type="entry name" value="His_kinase_dom"/>
</dbReference>
<dbReference type="GO" id="GO:0004673">
    <property type="term" value="F:protein histidine kinase activity"/>
    <property type="evidence" value="ECO:0007669"/>
    <property type="project" value="UniProtKB-EC"/>
</dbReference>
<evidence type="ECO:0000256" key="3">
    <source>
        <dbReference type="ARBA" id="ARBA00022553"/>
    </source>
</evidence>
<keyword evidence="7 9" id="KW-1133">Transmembrane helix</keyword>
<dbReference type="Proteomes" id="UP000630887">
    <property type="component" value="Unassembled WGS sequence"/>
</dbReference>
<keyword evidence="4" id="KW-0808">Transferase</keyword>
<dbReference type="GO" id="GO:0005886">
    <property type="term" value="C:plasma membrane"/>
    <property type="evidence" value="ECO:0007669"/>
    <property type="project" value="TreeGrafter"/>
</dbReference>
<evidence type="ECO:0000256" key="1">
    <source>
        <dbReference type="ARBA" id="ARBA00000085"/>
    </source>
</evidence>
<evidence type="ECO:0000256" key="7">
    <source>
        <dbReference type="ARBA" id="ARBA00022989"/>
    </source>
</evidence>
<dbReference type="InterPro" id="IPR013587">
    <property type="entry name" value="Nitrate/nitrite_sensing"/>
</dbReference>
<dbReference type="SMART" id="SM00387">
    <property type="entry name" value="HATPase_c"/>
    <property type="match status" value="1"/>
</dbReference>
<dbReference type="InterPro" id="IPR003594">
    <property type="entry name" value="HATPase_dom"/>
</dbReference>
<keyword evidence="6" id="KW-0418">Kinase</keyword>
<feature type="domain" description="Histidine kinase" evidence="10">
    <location>
        <begin position="535"/>
        <end position="640"/>
    </location>
</feature>
<dbReference type="Gene3D" id="6.10.340.10">
    <property type="match status" value="1"/>
</dbReference>
<keyword evidence="12" id="KW-1185">Reference proteome</keyword>
<dbReference type="PROSITE" id="PS50109">
    <property type="entry name" value="HIS_KIN"/>
    <property type="match status" value="1"/>
</dbReference>
<evidence type="ECO:0000256" key="8">
    <source>
        <dbReference type="SAM" id="MobiDB-lite"/>
    </source>
</evidence>
<dbReference type="SUPFAM" id="SSF55874">
    <property type="entry name" value="ATPase domain of HSP90 chaperone/DNA topoisomerase II/histidine kinase"/>
    <property type="match status" value="1"/>
</dbReference>
<dbReference type="GO" id="GO:0000160">
    <property type="term" value="P:phosphorelay signal transduction system"/>
    <property type="evidence" value="ECO:0007669"/>
    <property type="project" value="TreeGrafter"/>
</dbReference>
<dbReference type="InterPro" id="IPR036890">
    <property type="entry name" value="HATPase_C_sf"/>
</dbReference>
<dbReference type="PANTHER" id="PTHR45436:SF5">
    <property type="entry name" value="SENSOR HISTIDINE KINASE TRCS"/>
    <property type="match status" value="1"/>
</dbReference>
<dbReference type="RefSeq" id="WP_203694157.1">
    <property type="nucleotide sequence ID" value="NZ_BAAALC010000014.1"/>
</dbReference>
<dbReference type="Gene3D" id="3.30.565.10">
    <property type="entry name" value="Histidine kinase-like ATPase, C-terminal domain"/>
    <property type="match status" value="1"/>
</dbReference>
<keyword evidence="5 9" id="KW-0812">Transmembrane</keyword>
<reference evidence="11 12" key="1">
    <citation type="submission" date="2021-01" db="EMBL/GenBank/DDBJ databases">
        <title>Whole genome shotgun sequence of Catellatospora coxensis NBRC 107359.</title>
        <authorList>
            <person name="Komaki H."/>
            <person name="Tamura T."/>
        </authorList>
    </citation>
    <scope>NUCLEOTIDE SEQUENCE [LARGE SCALE GENOMIC DNA]</scope>
    <source>
        <strain evidence="11 12">NBRC 107359</strain>
    </source>
</reference>
<evidence type="ECO:0000256" key="2">
    <source>
        <dbReference type="ARBA" id="ARBA00012438"/>
    </source>
</evidence>